<evidence type="ECO:0000313" key="2">
    <source>
        <dbReference type="EMBL" id="JAW15862.1"/>
    </source>
</evidence>
<organism evidence="2">
    <name type="scientific">Panstrongylus lignarius</name>
    <dbReference type="NCBI Taxonomy" id="156445"/>
    <lineage>
        <taxon>Eukaryota</taxon>
        <taxon>Metazoa</taxon>
        <taxon>Ecdysozoa</taxon>
        <taxon>Arthropoda</taxon>
        <taxon>Hexapoda</taxon>
        <taxon>Insecta</taxon>
        <taxon>Pterygota</taxon>
        <taxon>Neoptera</taxon>
        <taxon>Paraneoptera</taxon>
        <taxon>Hemiptera</taxon>
        <taxon>Heteroptera</taxon>
        <taxon>Panheteroptera</taxon>
        <taxon>Cimicomorpha</taxon>
        <taxon>Reduviidae</taxon>
        <taxon>Triatominae</taxon>
        <taxon>Panstrongylus</taxon>
    </lineage>
</organism>
<accession>A0A224Y437</accession>
<dbReference type="AlphaFoldDB" id="A0A224Y437"/>
<keyword evidence="1" id="KW-0472">Membrane</keyword>
<protein>
    <submittedName>
        <fullName evidence="2">Uncharacterized protein</fullName>
    </submittedName>
</protein>
<dbReference type="EMBL" id="GFTR01000564">
    <property type="protein sequence ID" value="JAW15862.1"/>
    <property type="molecule type" value="Transcribed_RNA"/>
</dbReference>
<proteinExistence type="predicted"/>
<sequence>MTANKMFYLQYLFVFFVLLNLDLTGFRAKKYKIVREFNRKFLCFFSYCIVFTFFSRSYPFLIYSSSILRSRTMK</sequence>
<feature type="transmembrane region" description="Helical" evidence="1">
    <location>
        <begin position="44"/>
        <end position="64"/>
    </location>
</feature>
<feature type="transmembrane region" description="Helical" evidence="1">
    <location>
        <begin position="6"/>
        <end position="23"/>
    </location>
</feature>
<evidence type="ECO:0000256" key="1">
    <source>
        <dbReference type="SAM" id="Phobius"/>
    </source>
</evidence>
<keyword evidence="1" id="KW-1133">Transmembrane helix</keyword>
<keyword evidence="1" id="KW-0812">Transmembrane</keyword>
<reference evidence="2" key="1">
    <citation type="journal article" date="2018" name="PLoS Negl. Trop. Dis.">
        <title>An insight into the salivary gland and fat body transcriptome of Panstrongylus lignarius (Hemiptera: Heteroptera), the main vector of Chagas disease in Peru.</title>
        <authorList>
            <person name="Nevoa J.C."/>
            <person name="Mendes M.T."/>
            <person name="da Silva M.V."/>
            <person name="Soares S.C."/>
            <person name="Oliveira C.J.F."/>
            <person name="Ribeiro J.M.C."/>
        </authorList>
    </citation>
    <scope>NUCLEOTIDE SEQUENCE</scope>
</reference>
<name>A0A224Y437_9HEMI</name>